<keyword evidence="3" id="KW-1185">Reference proteome</keyword>
<reference evidence="2 3" key="1">
    <citation type="submission" date="2015-08" db="EMBL/GenBank/DDBJ databases">
        <title>Genomes of Isolates from Cabo Rojo, PR.</title>
        <authorList>
            <person name="Sanchez-Nieves R.L."/>
            <person name="Montalvo-Rodriguez R."/>
        </authorList>
    </citation>
    <scope>NUCLEOTIDE SEQUENCE [LARGE SCALE GENOMIC DNA]</scope>
    <source>
        <strain evidence="2 3">5</strain>
    </source>
</reference>
<name>A0A0M9AN59_9EURY</name>
<dbReference type="RefSeq" id="WP_053773070.1">
    <property type="nucleotide sequence ID" value="NZ_LIST01000010.1"/>
</dbReference>
<comment type="caution">
    <text evidence="2">The sequence shown here is derived from an EMBL/GenBank/DDBJ whole genome shotgun (WGS) entry which is preliminary data.</text>
</comment>
<organism evidence="2 3">
    <name type="scientific">Halorubrum tropicale</name>
    <dbReference type="NCBI Taxonomy" id="1765655"/>
    <lineage>
        <taxon>Archaea</taxon>
        <taxon>Methanobacteriati</taxon>
        <taxon>Methanobacteriota</taxon>
        <taxon>Stenosarchaea group</taxon>
        <taxon>Halobacteria</taxon>
        <taxon>Halobacteriales</taxon>
        <taxon>Haloferacaceae</taxon>
        <taxon>Halorubrum</taxon>
    </lineage>
</organism>
<accession>A0A0M9AN59</accession>
<keyword evidence="1" id="KW-1133">Transmembrane helix</keyword>
<dbReference type="STRING" id="1765655.AMR74_16135"/>
<feature type="transmembrane region" description="Helical" evidence="1">
    <location>
        <begin position="14"/>
        <end position="34"/>
    </location>
</feature>
<dbReference type="Proteomes" id="UP000037747">
    <property type="component" value="Unassembled WGS sequence"/>
</dbReference>
<protein>
    <submittedName>
        <fullName evidence="2">Uncharacterized protein</fullName>
    </submittedName>
</protein>
<evidence type="ECO:0000313" key="3">
    <source>
        <dbReference type="Proteomes" id="UP000037747"/>
    </source>
</evidence>
<evidence type="ECO:0000313" key="2">
    <source>
        <dbReference type="EMBL" id="KOX94235.1"/>
    </source>
</evidence>
<keyword evidence="1" id="KW-0472">Membrane</keyword>
<proteinExistence type="predicted"/>
<dbReference type="AlphaFoldDB" id="A0A0M9AN59"/>
<evidence type="ECO:0000256" key="1">
    <source>
        <dbReference type="SAM" id="Phobius"/>
    </source>
</evidence>
<dbReference type="EMBL" id="LIST01000010">
    <property type="protein sequence ID" value="KOX94235.1"/>
    <property type="molecule type" value="Genomic_DNA"/>
</dbReference>
<dbReference type="PATRIC" id="fig|1705389.3.peg.1678"/>
<sequence>MTDGGAAESRLSHLWRAVVYGVGFALALAGGLFATRQLDPDPFNTAMYGVLAWEFGLKTVFTSYAKHTIGAISPQFARGVGDD</sequence>
<keyword evidence="1" id="KW-0812">Transmembrane</keyword>
<gene>
    <name evidence="2" type="ORF">AMR74_16135</name>
</gene>